<dbReference type="EMBL" id="JANPWB010000011">
    <property type="protein sequence ID" value="KAJ1123947.1"/>
    <property type="molecule type" value="Genomic_DNA"/>
</dbReference>
<reference evidence="2" key="1">
    <citation type="journal article" date="2022" name="bioRxiv">
        <title>Sequencing and chromosome-scale assembly of the giantPleurodeles waltlgenome.</title>
        <authorList>
            <person name="Brown T."/>
            <person name="Elewa A."/>
            <person name="Iarovenko S."/>
            <person name="Subramanian E."/>
            <person name="Araus A.J."/>
            <person name="Petzold A."/>
            <person name="Susuki M."/>
            <person name="Suzuki K.-i.T."/>
            <person name="Hayashi T."/>
            <person name="Toyoda A."/>
            <person name="Oliveira C."/>
            <person name="Osipova E."/>
            <person name="Leigh N.D."/>
            <person name="Simon A."/>
            <person name="Yun M.H."/>
        </authorList>
    </citation>
    <scope>NUCLEOTIDE SEQUENCE</scope>
    <source>
        <strain evidence="2">20211129_DDA</strain>
        <tissue evidence="2">Liver</tissue>
    </source>
</reference>
<keyword evidence="3" id="KW-1185">Reference proteome</keyword>
<comment type="caution">
    <text evidence="2">The sequence shown here is derived from an EMBL/GenBank/DDBJ whole genome shotgun (WGS) entry which is preliminary data.</text>
</comment>
<dbReference type="Proteomes" id="UP001066276">
    <property type="component" value="Chromosome 7"/>
</dbReference>
<feature type="compositionally biased region" description="Basic residues" evidence="1">
    <location>
        <begin position="15"/>
        <end position="24"/>
    </location>
</feature>
<protein>
    <submittedName>
        <fullName evidence="2">Uncharacterized protein</fullName>
    </submittedName>
</protein>
<sequence length="273" mass="29938">MGKQKADDISAPHSGAKKHKKRVSRKVDDPPKPTRNQFQTIDSLYEEVEAILRSPSITAPPTSATLTHRKIPDLCNKKARTPHLTVEVDLHSPPITQAVIPSPSKRHIPNAEAVECTQTKESPHSGSKTIISSDIPCSNRFLALSTSSGNLGCSLPPFLAEPDIEEQDWLTQHKGALELAIISQKLDDLKSLVVVILENNSGLSDQRVTRNCKQPSTNDHNPDPTGGSNVLATLDTRDNSTIFPKPLSQVVEVHKHGNEQKGELSIPSYRYSY</sequence>
<feature type="region of interest" description="Disordered" evidence="1">
    <location>
        <begin position="1"/>
        <end position="37"/>
    </location>
</feature>
<organism evidence="2 3">
    <name type="scientific">Pleurodeles waltl</name>
    <name type="common">Iberian ribbed newt</name>
    <dbReference type="NCBI Taxonomy" id="8319"/>
    <lineage>
        <taxon>Eukaryota</taxon>
        <taxon>Metazoa</taxon>
        <taxon>Chordata</taxon>
        <taxon>Craniata</taxon>
        <taxon>Vertebrata</taxon>
        <taxon>Euteleostomi</taxon>
        <taxon>Amphibia</taxon>
        <taxon>Batrachia</taxon>
        <taxon>Caudata</taxon>
        <taxon>Salamandroidea</taxon>
        <taxon>Salamandridae</taxon>
        <taxon>Pleurodelinae</taxon>
        <taxon>Pleurodeles</taxon>
    </lineage>
</organism>
<feature type="compositionally biased region" description="Basic and acidic residues" evidence="1">
    <location>
        <begin position="1"/>
        <end position="10"/>
    </location>
</feature>
<name>A0AAV7P9L4_PLEWA</name>
<accession>A0AAV7P9L4</accession>
<evidence type="ECO:0000313" key="3">
    <source>
        <dbReference type="Proteomes" id="UP001066276"/>
    </source>
</evidence>
<feature type="region of interest" description="Disordered" evidence="1">
    <location>
        <begin position="207"/>
        <end position="228"/>
    </location>
</feature>
<feature type="compositionally biased region" description="Polar residues" evidence="1">
    <location>
        <begin position="207"/>
        <end position="219"/>
    </location>
</feature>
<proteinExistence type="predicted"/>
<evidence type="ECO:0000256" key="1">
    <source>
        <dbReference type="SAM" id="MobiDB-lite"/>
    </source>
</evidence>
<evidence type="ECO:0000313" key="2">
    <source>
        <dbReference type="EMBL" id="KAJ1123947.1"/>
    </source>
</evidence>
<dbReference type="AlphaFoldDB" id="A0AAV7P9L4"/>
<gene>
    <name evidence="2" type="ORF">NDU88_002414</name>
</gene>